<reference evidence="2" key="1">
    <citation type="journal article" date="2023" name="Nat. Plants">
        <title>Single-cell RNA sequencing provides a high-resolution roadmap for understanding the multicellular compartmentation of specialized metabolism.</title>
        <authorList>
            <person name="Sun S."/>
            <person name="Shen X."/>
            <person name="Li Y."/>
            <person name="Li Y."/>
            <person name="Wang S."/>
            <person name="Li R."/>
            <person name="Zhang H."/>
            <person name="Shen G."/>
            <person name="Guo B."/>
            <person name="Wei J."/>
            <person name="Xu J."/>
            <person name="St-Pierre B."/>
            <person name="Chen S."/>
            <person name="Sun C."/>
        </authorList>
    </citation>
    <scope>NUCLEOTIDE SEQUENCE [LARGE SCALE GENOMIC DNA]</scope>
</reference>
<organism evidence="1 2">
    <name type="scientific">Catharanthus roseus</name>
    <name type="common">Madagascar periwinkle</name>
    <name type="synonym">Vinca rosea</name>
    <dbReference type="NCBI Taxonomy" id="4058"/>
    <lineage>
        <taxon>Eukaryota</taxon>
        <taxon>Viridiplantae</taxon>
        <taxon>Streptophyta</taxon>
        <taxon>Embryophyta</taxon>
        <taxon>Tracheophyta</taxon>
        <taxon>Spermatophyta</taxon>
        <taxon>Magnoliopsida</taxon>
        <taxon>eudicotyledons</taxon>
        <taxon>Gunneridae</taxon>
        <taxon>Pentapetalae</taxon>
        <taxon>asterids</taxon>
        <taxon>lamiids</taxon>
        <taxon>Gentianales</taxon>
        <taxon>Apocynaceae</taxon>
        <taxon>Rauvolfioideae</taxon>
        <taxon>Vinceae</taxon>
        <taxon>Catharanthinae</taxon>
        <taxon>Catharanthus</taxon>
    </lineage>
</organism>
<dbReference type="EMBL" id="CM044701">
    <property type="protein sequence ID" value="KAI5679757.1"/>
    <property type="molecule type" value="Genomic_DNA"/>
</dbReference>
<sequence>MSTVGSQQISLFRSQIQNRRFDDETFRILESHLASKDAKSTIEVAIELKQFMRQESLRVVREIAGKPIDHKLMIADFFIRAFDLIGDVESCLALRYEALVMRDQKAASDTRLKVLPSEWLVFAQQSLDHGFYSVARKACERALLYAPDNIMVDPENDDHFHCMHVIQKIRTLYDTATILASTQSVQVHAAEHIKKKTAQQLTEQTYVFVEKPSSGSSLFRKGIKRRNERKLLEHQRMQLVTCCPLWTFRLL</sequence>
<keyword evidence="2" id="KW-1185">Reference proteome</keyword>
<evidence type="ECO:0000313" key="1">
    <source>
        <dbReference type="EMBL" id="KAI5679757.1"/>
    </source>
</evidence>
<gene>
    <name evidence="1" type="ORF">M9H77_00984</name>
</gene>
<dbReference type="Proteomes" id="UP001060085">
    <property type="component" value="Linkage Group LG01"/>
</dbReference>
<name>A0ACC0C4E9_CATRO</name>
<proteinExistence type="predicted"/>
<comment type="caution">
    <text evidence="1">The sequence shown here is derived from an EMBL/GenBank/DDBJ whole genome shotgun (WGS) entry which is preliminary data.</text>
</comment>
<accession>A0ACC0C4E9</accession>
<evidence type="ECO:0000313" key="2">
    <source>
        <dbReference type="Proteomes" id="UP001060085"/>
    </source>
</evidence>
<protein>
    <submittedName>
        <fullName evidence="1">Uncharacterized protein</fullName>
    </submittedName>
</protein>